<feature type="domain" description="Heparan-alpha-glucosaminide N-acetyltransferase catalytic" evidence="2">
    <location>
        <begin position="7"/>
        <end position="229"/>
    </location>
</feature>
<dbReference type="STRING" id="323259.Mhun_0098"/>
<proteinExistence type="predicted"/>
<dbReference type="KEGG" id="mhu:Mhun_0098"/>
<keyword evidence="1" id="KW-0812">Transmembrane</keyword>
<feature type="transmembrane region" description="Helical" evidence="1">
    <location>
        <begin position="221"/>
        <end position="243"/>
    </location>
</feature>
<name>Q2FN30_METHJ</name>
<dbReference type="Proteomes" id="UP000001941">
    <property type="component" value="Chromosome"/>
</dbReference>
<sequence>MGSYHGRYPQLDACRGIAVLMMIWFHFFVDLAFLGLPGPDPFSGLLRIFGMLTTISFIGIAGISAHLKAEKTPGMMNQFSTFFKRGGELLLIGMGITIVTWWVMDGEGYVVFGILHLIGTALILTPLLYRLNYTGLILAAALILIAYTNLLPSGPLWLAWSGICPDDFYSVDYAPLIPWLSVFLIGLSAGRFLFPYGNPRCDLGAPGSFVLSLAHLGRHSLLIYLIHQPVLFLLIISVAKISIG</sequence>
<feature type="transmembrane region" description="Helical" evidence="1">
    <location>
        <begin position="110"/>
        <end position="129"/>
    </location>
</feature>
<dbReference type="OrthoDB" id="51594at2157"/>
<keyword evidence="1" id="KW-1133">Transmembrane helix</keyword>
<feature type="transmembrane region" description="Helical" evidence="1">
    <location>
        <begin position="12"/>
        <end position="36"/>
    </location>
</feature>
<reference evidence="4" key="1">
    <citation type="journal article" date="2016" name="Stand. Genomic Sci.">
        <title>Complete genome sequence of Methanospirillum hungatei type strain JF1.</title>
        <authorList>
            <person name="Gunsalus R.P."/>
            <person name="Cook L.E."/>
            <person name="Crable B."/>
            <person name="Rohlin L."/>
            <person name="McDonald E."/>
            <person name="Mouttaki H."/>
            <person name="Sieber J.R."/>
            <person name="Poweleit N."/>
            <person name="Zhou H."/>
            <person name="Lapidus A.L."/>
            <person name="Daligault H.E."/>
            <person name="Land M."/>
            <person name="Gilna P."/>
            <person name="Ivanova N."/>
            <person name="Kyrpides N."/>
            <person name="Culley D.E."/>
            <person name="McInerney M.J."/>
        </authorList>
    </citation>
    <scope>NUCLEOTIDE SEQUENCE [LARGE SCALE GENOMIC DNA]</scope>
    <source>
        <strain evidence="4">ATCC 27890 / DSM 864 / NBRC 100397 / JF-1</strain>
    </source>
</reference>
<evidence type="ECO:0000313" key="4">
    <source>
        <dbReference type="Proteomes" id="UP000001941"/>
    </source>
</evidence>
<dbReference type="EMBL" id="CP000254">
    <property type="protein sequence ID" value="ABD39876.1"/>
    <property type="molecule type" value="Genomic_DNA"/>
</dbReference>
<dbReference type="GeneID" id="3922116"/>
<evidence type="ECO:0000313" key="3">
    <source>
        <dbReference type="EMBL" id="ABD39876.1"/>
    </source>
</evidence>
<feature type="transmembrane region" description="Helical" evidence="1">
    <location>
        <begin position="48"/>
        <end position="67"/>
    </location>
</feature>
<dbReference type="RefSeq" id="WP_011447172.1">
    <property type="nucleotide sequence ID" value="NC_007796.1"/>
</dbReference>
<dbReference type="HOGENOM" id="CLU_067755_0_1_2"/>
<evidence type="ECO:0000256" key="1">
    <source>
        <dbReference type="SAM" id="Phobius"/>
    </source>
</evidence>
<dbReference type="AlphaFoldDB" id="Q2FN30"/>
<accession>Q2FN30</accession>
<keyword evidence="1" id="KW-0472">Membrane</keyword>
<feature type="transmembrane region" description="Helical" evidence="1">
    <location>
        <begin position="136"/>
        <end position="156"/>
    </location>
</feature>
<dbReference type="EnsemblBacteria" id="ABD39876">
    <property type="protein sequence ID" value="ABD39876"/>
    <property type="gene ID" value="Mhun_0098"/>
</dbReference>
<organism evidence="3 4">
    <name type="scientific">Methanospirillum hungatei JF-1 (strain ATCC 27890 / DSM 864 / NBRC 100397 / JF-1)</name>
    <dbReference type="NCBI Taxonomy" id="323259"/>
    <lineage>
        <taxon>Archaea</taxon>
        <taxon>Methanobacteriati</taxon>
        <taxon>Methanobacteriota</taxon>
        <taxon>Stenosarchaea group</taxon>
        <taxon>Methanomicrobia</taxon>
        <taxon>Methanomicrobiales</taxon>
        <taxon>Methanospirillaceae</taxon>
        <taxon>Methanospirillum</taxon>
    </lineage>
</organism>
<dbReference type="InterPro" id="IPR012429">
    <property type="entry name" value="HGSNAT_cat"/>
</dbReference>
<dbReference type="InParanoid" id="Q2FN30"/>
<keyword evidence="4" id="KW-1185">Reference proteome</keyword>
<protein>
    <recommendedName>
        <fullName evidence="2">Heparan-alpha-glucosaminide N-acetyltransferase catalytic domain-containing protein</fullName>
    </recommendedName>
</protein>
<feature type="transmembrane region" description="Helical" evidence="1">
    <location>
        <begin position="87"/>
        <end position="104"/>
    </location>
</feature>
<dbReference type="Pfam" id="PF07786">
    <property type="entry name" value="HGSNAT_cat"/>
    <property type="match status" value="1"/>
</dbReference>
<gene>
    <name evidence="3" type="ordered locus">Mhun_0098</name>
</gene>
<evidence type="ECO:0000259" key="2">
    <source>
        <dbReference type="Pfam" id="PF07786"/>
    </source>
</evidence>
<feature type="transmembrane region" description="Helical" evidence="1">
    <location>
        <begin position="176"/>
        <end position="194"/>
    </location>
</feature>
<dbReference type="eggNOG" id="arCOG04370">
    <property type="taxonomic scope" value="Archaea"/>
</dbReference>